<accession>A0A7G9W255</accession>
<organism evidence="1 2">
    <name type="scientific">Arthrobacter phage Tweety19</name>
    <dbReference type="NCBI Taxonomy" id="2768133"/>
    <lineage>
        <taxon>Viruses</taxon>
        <taxon>Duplodnaviria</taxon>
        <taxon>Heunggongvirae</taxon>
        <taxon>Uroviricota</taxon>
        <taxon>Caudoviricetes</taxon>
        <taxon>Casidaviridae</taxon>
        <taxon>Galvastonvirus</taxon>
        <taxon>Galvastonvirus tweety19</taxon>
    </lineage>
</organism>
<dbReference type="PROSITE" id="PS51257">
    <property type="entry name" value="PROKAR_LIPOPROTEIN"/>
    <property type="match status" value="1"/>
</dbReference>
<reference evidence="2" key="1">
    <citation type="submission" date="2020-08" db="EMBL/GenBank/DDBJ databases">
        <authorList>
            <person name="Hillin M.J."/>
            <person name="Beth T.W."/>
            <person name="Collman T.N."/>
            <person name="Davis R.E."/>
            <person name="Dobesh B.I."/>
            <person name="Johnson A.L."/>
            <person name="Lewis B.M."/>
            <person name="Suarez T.R."/>
            <person name="Villa E.C."/>
            <person name="Walker J.R."/>
            <person name="Labonte J.M."/>
            <person name="Butela K.A."/>
            <person name="Garlena R.A."/>
            <person name="Russell D.A."/>
            <person name="Pope W.H."/>
            <person name="Jacobs-Sera D."/>
            <person name="Hatfull G.F."/>
        </authorList>
    </citation>
    <scope>NUCLEOTIDE SEQUENCE [LARGE SCALE GENOMIC DNA]</scope>
</reference>
<evidence type="ECO:0008006" key="3">
    <source>
        <dbReference type="Google" id="ProtNLM"/>
    </source>
</evidence>
<dbReference type="RefSeq" id="YP_010678449.1">
    <property type="nucleotide sequence ID" value="NC_071035.1"/>
</dbReference>
<dbReference type="EMBL" id="MT897906">
    <property type="protein sequence ID" value="QNO12718.1"/>
    <property type="molecule type" value="Genomic_DNA"/>
</dbReference>
<evidence type="ECO:0000313" key="2">
    <source>
        <dbReference type="Proteomes" id="UP000516204"/>
    </source>
</evidence>
<keyword evidence="2" id="KW-1185">Reference proteome</keyword>
<protein>
    <recommendedName>
        <fullName evidence="3">Lipoprotein</fullName>
    </recommendedName>
</protein>
<dbReference type="KEGG" id="vg:77954844"/>
<dbReference type="GeneID" id="77954844"/>
<gene>
    <name evidence="1" type="primary">59</name>
    <name evidence="1" type="ORF">SEA_TWEETY19_59</name>
</gene>
<name>A0A7G9W255_9CAUD</name>
<proteinExistence type="predicted"/>
<evidence type="ECO:0000313" key="1">
    <source>
        <dbReference type="EMBL" id="QNO12718.1"/>
    </source>
</evidence>
<sequence length="78" mass="7738">MHRPALAALIAALLAAVLVLSGCDDGEPAKPTDVAEVSHNSPGGVRPYISPYNGKVGVGIDLGGGLVMSPSGRVGIGF</sequence>
<dbReference type="Proteomes" id="UP000516204">
    <property type="component" value="Segment"/>
</dbReference>